<evidence type="ECO:0000256" key="4">
    <source>
        <dbReference type="ARBA" id="ARBA00022692"/>
    </source>
</evidence>
<evidence type="ECO:0000256" key="5">
    <source>
        <dbReference type="ARBA" id="ARBA00022989"/>
    </source>
</evidence>
<comment type="subcellular location">
    <subcellularLocation>
        <location evidence="7">Cell inner membrane</location>
        <topology evidence="7">Multi-pass membrane protein</topology>
    </subcellularLocation>
    <subcellularLocation>
        <location evidence="1">Cell membrane</location>
        <topology evidence="1">Multi-pass membrane protein</topology>
    </subcellularLocation>
</comment>
<feature type="transmembrane region" description="Helical" evidence="7">
    <location>
        <begin position="104"/>
        <end position="123"/>
    </location>
</feature>
<feature type="transmembrane region" description="Helical" evidence="7">
    <location>
        <begin position="39"/>
        <end position="60"/>
    </location>
</feature>
<comment type="caution">
    <text evidence="11">The sequence shown here is derived from an EMBL/GenBank/DDBJ whole genome shotgun (WGS) entry which is preliminary data.</text>
</comment>
<feature type="domain" description="Mechanosensitive ion channel transmembrane helices 2/3" evidence="10">
    <location>
        <begin position="85"/>
        <end position="124"/>
    </location>
</feature>
<evidence type="ECO:0000256" key="6">
    <source>
        <dbReference type="ARBA" id="ARBA00023136"/>
    </source>
</evidence>
<feature type="domain" description="Mechanosensitive ion channel MscS" evidence="8">
    <location>
        <begin position="125"/>
        <end position="191"/>
    </location>
</feature>
<keyword evidence="7" id="KW-0407">Ion channel</keyword>
<feature type="domain" description="Mechanosensitive ion channel MscS C-terminal" evidence="9">
    <location>
        <begin position="199"/>
        <end position="280"/>
    </location>
</feature>
<evidence type="ECO:0000256" key="1">
    <source>
        <dbReference type="ARBA" id="ARBA00004651"/>
    </source>
</evidence>
<dbReference type="SUPFAM" id="SSF50182">
    <property type="entry name" value="Sm-like ribonucleoproteins"/>
    <property type="match status" value="1"/>
</dbReference>
<keyword evidence="6 7" id="KW-0472">Membrane</keyword>
<keyword evidence="7" id="KW-0406">Ion transport</keyword>
<keyword evidence="12" id="KW-1185">Reference proteome</keyword>
<dbReference type="PANTHER" id="PTHR30221">
    <property type="entry name" value="SMALL-CONDUCTANCE MECHANOSENSITIVE CHANNEL"/>
    <property type="match status" value="1"/>
</dbReference>
<dbReference type="InterPro" id="IPR011014">
    <property type="entry name" value="MscS_channel_TM-2"/>
</dbReference>
<dbReference type="EMBL" id="PVLF01000003">
    <property type="protein sequence ID" value="PRH83238.1"/>
    <property type="molecule type" value="Genomic_DNA"/>
</dbReference>
<dbReference type="SUPFAM" id="SSF82689">
    <property type="entry name" value="Mechanosensitive channel protein MscS (YggB), C-terminal domain"/>
    <property type="match status" value="1"/>
</dbReference>
<comment type="function">
    <text evidence="7">Mechanosensitive channel that participates in the regulation of osmotic pressure changes within the cell, opening in response to stretch forces in the membrane lipid bilayer, without the need for other proteins. Contributes to normal resistance to hypoosmotic shock. Forms an ion channel of 1.0 nanosiemens conductance with a slight preference for anions.</text>
</comment>
<dbReference type="GO" id="GO:0005886">
    <property type="term" value="C:plasma membrane"/>
    <property type="evidence" value="ECO:0007669"/>
    <property type="project" value="UniProtKB-SubCell"/>
</dbReference>
<evidence type="ECO:0000259" key="9">
    <source>
        <dbReference type="Pfam" id="PF21082"/>
    </source>
</evidence>
<dbReference type="GO" id="GO:0008381">
    <property type="term" value="F:mechanosensitive monoatomic ion channel activity"/>
    <property type="evidence" value="ECO:0007669"/>
    <property type="project" value="InterPro"/>
</dbReference>
<evidence type="ECO:0000256" key="2">
    <source>
        <dbReference type="ARBA" id="ARBA00008017"/>
    </source>
</evidence>
<dbReference type="InterPro" id="IPR006685">
    <property type="entry name" value="MscS_channel_2nd"/>
</dbReference>
<dbReference type="Proteomes" id="UP000241736">
    <property type="component" value="Unassembled WGS sequence"/>
</dbReference>
<dbReference type="AlphaFoldDB" id="A0A2P6MB71"/>
<dbReference type="Pfam" id="PF21082">
    <property type="entry name" value="MS_channel_3rd"/>
    <property type="match status" value="1"/>
</dbReference>
<dbReference type="Pfam" id="PF05552">
    <property type="entry name" value="MS_channel_1st_1"/>
    <property type="match status" value="1"/>
</dbReference>
<keyword evidence="4 7" id="KW-0812">Transmembrane</keyword>
<dbReference type="RefSeq" id="WP_106989621.1">
    <property type="nucleotide sequence ID" value="NZ_JAVEVW010000057.1"/>
</dbReference>
<dbReference type="Pfam" id="PF00924">
    <property type="entry name" value="MS_channel_2nd"/>
    <property type="match status" value="1"/>
</dbReference>
<comment type="similarity">
    <text evidence="2 7">Belongs to the MscS (TC 1.A.23) family.</text>
</comment>
<evidence type="ECO:0000256" key="7">
    <source>
        <dbReference type="RuleBase" id="RU369025"/>
    </source>
</evidence>
<evidence type="ECO:0000256" key="3">
    <source>
        <dbReference type="ARBA" id="ARBA00022475"/>
    </source>
</evidence>
<evidence type="ECO:0000259" key="8">
    <source>
        <dbReference type="Pfam" id="PF00924"/>
    </source>
</evidence>
<dbReference type="InterPro" id="IPR049142">
    <property type="entry name" value="MS_channel_1st"/>
</dbReference>
<reference evidence="11 12" key="1">
    <citation type="submission" date="2018-03" db="EMBL/GenBank/DDBJ databases">
        <title>Arenimonas caeni sp. nov., isolated from activated sludge.</title>
        <authorList>
            <person name="Liu H."/>
        </authorList>
    </citation>
    <scope>NUCLEOTIDE SEQUENCE [LARGE SCALE GENOMIC DNA]</scope>
    <source>
        <strain evidence="12">z29</strain>
    </source>
</reference>
<keyword evidence="7" id="KW-0813">Transport</keyword>
<feature type="transmembrane region" description="Helical" evidence="7">
    <location>
        <begin position="80"/>
        <end position="98"/>
    </location>
</feature>
<organism evidence="11 12">
    <name type="scientific">Arenimonas caeni</name>
    <dbReference type="NCBI Taxonomy" id="2058085"/>
    <lineage>
        <taxon>Bacteria</taxon>
        <taxon>Pseudomonadati</taxon>
        <taxon>Pseudomonadota</taxon>
        <taxon>Gammaproteobacteria</taxon>
        <taxon>Lysobacterales</taxon>
        <taxon>Lysobacteraceae</taxon>
        <taxon>Arenimonas</taxon>
    </lineage>
</organism>
<name>A0A2P6MB71_9GAMM</name>
<dbReference type="InterPro" id="IPR011066">
    <property type="entry name" value="MscS_channel_C_sf"/>
</dbReference>
<evidence type="ECO:0000313" key="11">
    <source>
        <dbReference type="EMBL" id="PRH83238.1"/>
    </source>
</evidence>
<dbReference type="Pfam" id="PF21088">
    <property type="entry name" value="MS_channel_1st"/>
    <property type="match status" value="1"/>
</dbReference>
<keyword evidence="7" id="KW-0997">Cell inner membrane</keyword>
<proteinExistence type="inferred from homology"/>
<dbReference type="Gene3D" id="2.30.30.60">
    <property type="match status" value="1"/>
</dbReference>
<dbReference type="Gene3D" id="1.10.287.1260">
    <property type="match status" value="1"/>
</dbReference>
<dbReference type="InterPro" id="IPR049278">
    <property type="entry name" value="MS_channel_C"/>
</dbReference>
<dbReference type="PANTHER" id="PTHR30221:SF1">
    <property type="entry name" value="SMALL-CONDUCTANCE MECHANOSENSITIVE CHANNEL"/>
    <property type="match status" value="1"/>
</dbReference>
<keyword evidence="5 7" id="KW-1133">Transmembrane helix</keyword>
<dbReference type="SUPFAM" id="SSF82861">
    <property type="entry name" value="Mechanosensitive channel protein MscS (YggB), transmembrane region"/>
    <property type="match status" value="1"/>
</dbReference>
<keyword evidence="3" id="KW-1003">Cell membrane</keyword>
<dbReference type="InterPro" id="IPR045275">
    <property type="entry name" value="MscS_archaea/bacteria_type"/>
</dbReference>
<protein>
    <recommendedName>
        <fullName evidence="7">Small-conductance mechanosensitive channel</fullName>
    </recommendedName>
</protein>
<dbReference type="OrthoDB" id="9809206at2"/>
<evidence type="ECO:0000259" key="10">
    <source>
        <dbReference type="Pfam" id="PF21088"/>
    </source>
</evidence>
<evidence type="ECO:0000313" key="12">
    <source>
        <dbReference type="Proteomes" id="UP000241736"/>
    </source>
</evidence>
<dbReference type="InterPro" id="IPR010920">
    <property type="entry name" value="LSM_dom_sf"/>
</dbReference>
<accession>A0A2P6MB71</accession>
<comment type="subunit">
    <text evidence="7">Homoheptamer.</text>
</comment>
<dbReference type="InterPro" id="IPR023408">
    <property type="entry name" value="MscS_beta-dom_sf"/>
</dbReference>
<comment type="caution">
    <text evidence="7">Lacks conserved residue(s) required for the propagation of feature annotation.</text>
</comment>
<dbReference type="InterPro" id="IPR008910">
    <property type="entry name" value="MSC_TM_helix"/>
</dbReference>
<gene>
    <name evidence="11" type="ORF">C6N40_03520</name>
</gene>
<dbReference type="Gene3D" id="3.30.70.100">
    <property type="match status" value="1"/>
</dbReference>
<sequence length="316" mass="33817">MTQPATPAPSPAATAAEEVASPLQGLENSLIEMLGTSPWLVRVALAVVVGLVGWWAVKLLTRGLDRVMQRAGMDQILRDFLRNFARVLGLVVVLVAVLDAVGVPTTSLLAVLGAAGLAIGLALKDSLSNIASGVMLIVLRPFRAGDAVEIAGKEGVVERVRIFQTVLRAYQNHDIILPNSQITTQPIVNFTSRPQRRIDLAVGIGYGEEIRKAREVLLGIARGHDKVLATPEPEVLVAGLGESSVDLVLRAWVGTPDFVATRSDLTEAVHRSFSEQGISIPFPQRDLHIYHHGGDGRALPIDQVVTLAEGDGKPRT</sequence>